<dbReference type="STRING" id="1824.SAMN05444423_107145"/>
<dbReference type="InterPro" id="IPR015943">
    <property type="entry name" value="WD40/YVTN_repeat-like_dom_sf"/>
</dbReference>
<feature type="transmembrane region" description="Helical" evidence="1">
    <location>
        <begin position="200"/>
        <end position="221"/>
    </location>
</feature>
<proteinExistence type="predicted"/>
<keyword evidence="1" id="KW-1133">Transmembrane helix</keyword>
<protein>
    <recommendedName>
        <fullName evidence="2">Pyrrolo-quinoline quinone repeat domain-containing protein</fullName>
    </recommendedName>
</protein>
<evidence type="ECO:0000313" key="3">
    <source>
        <dbReference type="EMBL" id="GAD81712.1"/>
    </source>
</evidence>
<dbReference type="EMBL" id="BAFO02000005">
    <property type="protein sequence ID" value="GAD81712.1"/>
    <property type="molecule type" value="Genomic_DNA"/>
</dbReference>
<feature type="transmembrane region" description="Helical" evidence="1">
    <location>
        <begin position="127"/>
        <end position="149"/>
    </location>
</feature>
<dbReference type="Pfam" id="PF13360">
    <property type="entry name" value="PQQ_2"/>
    <property type="match status" value="1"/>
</dbReference>
<keyword evidence="1" id="KW-0472">Membrane</keyword>
<reference evidence="3 4" key="1">
    <citation type="journal article" date="2014" name="BMC Genomics">
        <title>Genome based analysis of type-I polyketide synthase and nonribosomal peptide synthetase gene clusters in seven strains of five representative Nocardia species.</title>
        <authorList>
            <person name="Komaki H."/>
            <person name="Ichikawa N."/>
            <person name="Hosoyama A."/>
            <person name="Takahashi-Nakaguchi A."/>
            <person name="Matsuzawa T."/>
            <person name="Suzuki K."/>
            <person name="Fujita N."/>
            <person name="Gonoi T."/>
        </authorList>
    </citation>
    <scope>NUCLEOTIDE SEQUENCE [LARGE SCALE GENOMIC DNA]</scope>
    <source>
        <strain evidence="3 4">NBRC 15531</strain>
    </source>
</reference>
<sequence>MAACFPAATLGASLDRRPVGAVSIQCFAGGNMSDNQSTERARPQKPWPIVAGVIGAVLLAGGVALALYSQFVAAPIPVPLDSYPETGDFPFRLVRGTLVLAGAVALVGVVVLRWGRRGDERAASVTAGAVLALLAVLFGGIVFAVTAHIPSTYQRLTSVFVVTTRVPSAIAALGLVTLGAVLVFGFVAKPAGSAPRRGAIVLAVLVGVVSVLGGTGVAVLLGDDSGAVDHVTAVRGPISDVPTTLGREKFRIQLPVEPDQGTRVLRTDTGFLVSTRVGITAYDGATGAERWHYRRLGVSSDTVGNLAAKTISLRGDGVVLTFWEKRGWLAFDADTGESLWADADFGNYRGFVVSGHLLASVTEDGRVTRYDPRSGHALWTTPAGPAECTTSKHSVVATMTAIYRAANCGTAVNVTELDPRSGDIRDQRGFLAPGLHLKTPVEIAVFDSGFAWVRCRFSVAETVVYLPPDQPLSSAVADSSRTNAEVRAADDAALVSSDDQGSAPAIWPGWADRWEVLTMAEGIDATDYDMRAADGYSQHADAAALLADQVVILTGDYGYTVRVQDQGHTLRTWDRMTSHTGPSTPVTFGPGATTVRLTATAGSLLVITTDGDDRDIEIIGFG</sequence>
<feature type="domain" description="Pyrrolo-quinoline quinone repeat" evidence="2">
    <location>
        <begin position="260"/>
        <end position="381"/>
    </location>
</feature>
<keyword evidence="1" id="KW-0812">Transmembrane</keyword>
<dbReference type="Gene3D" id="2.130.10.10">
    <property type="entry name" value="YVTN repeat-like/Quinoprotein amine dehydrogenase"/>
    <property type="match status" value="1"/>
</dbReference>
<feature type="transmembrane region" description="Helical" evidence="1">
    <location>
        <begin position="169"/>
        <end position="188"/>
    </location>
</feature>
<evidence type="ECO:0000259" key="2">
    <source>
        <dbReference type="Pfam" id="PF13360"/>
    </source>
</evidence>
<keyword evidence="4" id="KW-1185">Reference proteome</keyword>
<gene>
    <name evidence="3" type="ORF">NCAST_05_01470</name>
</gene>
<dbReference type="Proteomes" id="UP000017048">
    <property type="component" value="Unassembled WGS sequence"/>
</dbReference>
<dbReference type="SUPFAM" id="SSF50998">
    <property type="entry name" value="Quinoprotein alcohol dehydrogenase-like"/>
    <property type="match status" value="1"/>
</dbReference>
<evidence type="ECO:0000313" key="4">
    <source>
        <dbReference type="Proteomes" id="UP000017048"/>
    </source>
</evidence>
<evidence type="ECO:0000256" key="1">
    <source>
        <dbReference type="SAM" id="Phobius"/>
    </source>
</evidence>
<dbReference type="InterPro" id="IPR011047">
    <property type="entry name" value="Quinoprotein_ADH-like_sf"/>
</dbReference>
<feature type="transmembrane region" description="Helical" evidence="1">
    <location>
        <begin position="93"/>
        <end position="115"/>
    </location>
</feature>
<dbReference type="InterPro" id="IPR002372">
    <property type="entry name" value="PQQ_rpt_dom"/>
</dbReference>
<organism evidence="3 4">
    <name type="scientific">Nocardia asteroides NBRC 15531</name>
    <dbReference type="NCBI Taxonomy" id="1110697"/>
    <lineage>
        <taxon>Bacteria</taxon>
        <taxon>Bacillati</taxon>
        <taxon>Actinomycetota</taxon>
        <taxon>Actinomycetes</taxon>
        <taxon>Mycobacteriales</taxon>
        <taxon>Nocardiaceae</taxon>
        <taxon>Nocardia</taxon>
    </lineage>
</organism>
<dbReference type="eggNOG" id="ENOG5030336">
    <property type="taxonomic scope" value="Bacteria"/>
</dbReference>
<comment type="caution">
    <text evidence="3">The sequence shown here is derived from an EMBL/GenBank/DDBJ whole genome shotgun (WGS) entry which is preliminary data.</text>
</comment>
<name>U5E309_NOCAS</name>
<feature type="transmembrane region" description="Helical" evidence="1">
    <location>
        <begin position="49"/>
        <end position="73"/>
    </location>
</feature>
<accession>U5E309</accession>
<dbReference type="AlphaFoldDB" id="U5E309"/>